<reference evidence="2 3" key="1">
    <citation type="submission" date="2023-01" db="EMBL/GenBank/DDBJ databases">
        <title>Analysis of 21 Apiospora genomes using comparative genomics revels a genus with tremendous synthesis potential of carbohydrate active enzymes and secondary metabolites.</title>
        <authorList>
            <person name="Sorensen T."/>
        </authorList>
    </citation>
    <scope>NUCLEOTIDE SEQUENCE [LARGE SCALE GENOMIC DNA]</scope>
    <source>
        <strain evidence="2 3">CBS 33761</strain>
    </source>
</reference>
<organism evidence="2 3">
    <name type="scientific">Apiospora rasikravindrae</name>
    <dbReference type="NCBI Taxonomy" id="990691"/>
    <lineage>
        <taxon>Eukaryota</taxon>
        <taxon>Fungi</taxon>
        <taxon>Dikarya</taxon>
        <taxon>Ascomycota</taxon>
        <taxon>Pezizomycotina</taxon>
        <taxon>Sordariomycetes</taxon>
        <taxon>Xylariomycetidae</taxon>
        <taxon>Amphisphaeriales</taxon>
        <taxon>Apiosporaceae</taxon>
        <taxon>Apiospora</taxon>
    </lineage>
</organism>
<gene>
    <name evidence="2" type="ORF">PG993_000600</name>
</gene>
<feature type="compositionally biased region" description="Acidic residues" evidence="1">
    <location>
        <begin position="83"/>
        <end position="94"/>
    </location>
</feature>
<feature type="compositionally biased region" description="Basic and acidic residues" evidence="1">
    <location>
        <begin position="243"/>
        <end position="257"/>
    </location>
</feature>
<protein>
    <submittedName>
        <fullName evidence="2">Uncharacterized protein</fullName>
    </submittedName>
</protein>
<evidence type="ECO:0000256" key="1">
    <source>
        <dbReference type="SAM" id="MobiDB-lite"/>
    </source>
</evidence>
<keyword evidence="3" id="KW-1185">Reference proteome</keyword>
<evidence type="ECO:0000313" key="2">
    <source>
        <dbReference type="EMBL" id="KAK8055373.1"/>
    </source>
</evidence>
<name>A0ABR1U907_9PEZI</name>
<feature type="region of interest" description="Disordered" evidence="1">
    <location>
        <begin position="57"/>
        <end position="129"/>
    </location>
</feature>
<feature type="region of interest" description="Disordered" evidence="1">
    <location>
        <begin position="1"/>
        <end position="20"/>
    </location>
</feature>
<feature type="region of interest" description="Disordered" evidence="1">
    <location>
        <begin position="243"/>
        <end position="289"/>
    </location>
</feature>
<sequence length="306" mass="33689">MASPPLKTMPSSAEPSVRIHPLEGVVVDGMAGRSLHSVCLQQEDLGEEDVVEIRLGLPSPPMVLRGGGSGDQTRPRFVIRSSDDEDDEEEERDDSDMRHPANLDAPPGDERLGPPLSSSSDGQAGVSGDQYVDSTEQELGWRAKVAKEKVAHEVRVAIAEQCLLHPQPKPIAQYNGPMTVVRLDHMAASINLQGGEDPVEWEETQNAVVQPLKAYAGLADWAQVSPREQCLLMEAEVAAQKRREGKETVRLGLRGEETAAQAAARRGEREPVTTPPRSSPRRRSDELFMPLRYARVRPSDETMWIR</sequence>
<comment type="caution">
    <text evidence="2">The sequence shown here is derived from an EMBL/GenBank/DDBJ whole genome shotgun (WGS) entry which is preliminary data.</text>
</comment>
<dbReference type="Proteomes" id="UP001444661">
    <property type="component" value="Unassembled WGS sequence"/>
</dbReference>
<dbReference type="EMBL" id="JAQQWK010000001">
    <property type="protein sequence ID" value="KAK8055373.1"/>
    <property type="molecule type" value="Genomic_DNA"/>
</dbReference>
<evidence type="ECO:0000313" key="3">
    <source>
        <dbReference type="Proteomes" id="UP001444661"/>
    </source>
</evidence>
<proteinExistence type="predicted"/>
<accession>A0ABR1U907</accession>